<dbReference type="Pfam" id="PF21983">
    <property type="entry name" value="NikA-like"/>
    <property type="match status" value="1"/>
</dbReference>
<dbReference type="InterPro" id="IPR053842">
    <property type="entry name" value="NikA-like"/>
</dbReference>
<dbReference type="RefSeq" id="WP_034345019.1">
    <property type="nucleotide sequence ID" value="NZ_FZND01000062.1"/>
</dbReference>
<comment type="caution">
    <text evidence="1">The sequence shown here is derived from an EMBL/GenBank/DDBJ whole genome shotgun (WGS) entry which is preliminary data.</text>
</comment>
<gene>
    <name evidence="1" type="ORF">LS81_001250</name>
</gene>
<dbReference type="Proteomes" id="UP000029878">
    <property type="component" value="Unassembled WGS sequence"/>
</dbReference>
<proteinExistence type="predicted"/>
<protein>
    <submittedName>
        <fullName evidence="1">Uncharacterized protein</fullName>
    </submittedName>
</protein>
<name>A0A099VFY2_9HELI</name>
<reference evidence="1 2" key="1">
    <citation type="journal article" date="2014" name="Genome Announc.">
        <title>Draft genome sequences of eight enterohepatic helicobacter species isolated from both laboratory and wild rodents.</title>
        <authorList>
            <person name="Sheh A."/>
            <person name="Shen Z."/>
            <person name="Fox J.G."/>
        </authorList>
    </citation>
    <scope>NUCLEOTIDE SEQUENCE [LARGE SCALE GENOMIC DNA]</scope>
    <source>
        <strain evidence="1 2">ATCC 700114</strain>
    </source>
</reference>
<dbReference type="OrthoDB" id="9875429at2"/>
<accession>A0A099VFY2</accession>
<evidence type="ECO:0000313" key="1">
    <source>
        <dbReference type="EMBL" id="TLD84664.1"/>
    </source>
</evidence>
<dbReference type="EMBL" id="JRPL02000002">
    <property type="protein sequence ID" value="TLD84664.1"/>
    <property type="molecule type" value="Genomic_DNA"/>
</dbReference>
<evidence type="ECO:0000313" key="2">
    <source>
        <dbReference type="Proteomes" id="UP000029878"/>
    </source>
</evidence>
<organism evidence="1 2">
    <name type="scientific">Helicobacter trogontum</name>
    <dbReference type="NCBI Taxonomy" id="50960"/>
    <lineage>
        <taxon>Bacteria</taxon>
        <taxon>Pseudomonadati</taxon>
        <taxon>Campylobacterota</taxon>
        <taxon>Epsilonproteobacteria</taxon>
        <taxon>Campylobacterales</taxon>
        <taxon>Helicobacteraceae</taxon>
        <taxon>Helicobacter</taxon>
    </lineage>
</organism>
<sequence>MGIKEINQQKQNTFKSVELERKTKRANDIETFIENAEGETSKKRYGAPLKDKEKKSTERHSFYCTPAESKKIREMAEQYNMKIAEFIKFKVFDKYKNM</sequence>
<dbReference type="AlphaFoldDB" id="A0A099VFY2"/>